<organism evidence="1 2">
    <name type="scientific">Ixodes persulcatus</name>
    <name type="common">Taiga tick</name>
    <dbReference type="NCBI Taxonomy" id="34615"/>
    <lineage>
        <taxon>Eukaryota</taxon>
        <taxon>Metazoa</taxon>
        <taxon>Ecdysozoa</taxon>
        <taxon>Arthropoda</taxon>
        <taxon>Chelicerata</taxon>
        <taxon>Arachnida</taxon>
        <taxon>Acari</taxon>
        <taxon>Parasitiformes</taxon>
        <taxon>Ixodida</taxon>
        <taxon>Ixodoidea</taxon>
        <taxon>Ixodidae</taxon>
        <taxon>Ixodinae</taxon>
        <taxon>Ixodes</taxon>
    </lineage>
</organism>
<gene>
    <name evidence="1" type="ORF">HPB47_023005</name>
</gene>
<protein>
    <submittedName>
        <fullName evidence="1">Uncharacterized protein</fullName>
    </submittedName>
</protein>
<keyword evidence="2" id="KW-1185">Reference proteome</keyword>
<evidence type="ECO:0000313" key="1">
    <source>
        <dbReference type="EMBL" id="KAG0430091.1"/>
    </source>
</evidence>
<proteinExistence type="predicted"/>
<reference evidence="1 2" key="1">
    <citation type="journal article" date="2020" name="Cell">
        <title>Large-Scale Comparative Analyses of Tick Genomes Elucidate Their Genetic Diversity and Vector Capacities.</title>
        <authorList>
            <consortium name="Tick Genome and Microbiome Consortium (TIGMIC)"/>
            <person name="Jia N."/>
            <person name="Wang J."/>
            <person name="Shi W."/>
            <person name="Du L."/>
            <person name="Sun Y."/>
            <person name="Zhan W."/>
            <person name="Jiang J.F."/>
            <person name="Wang Q."/>
            <person name="Zhang B."/>
            <person name="Ji P."/>
            <person name="Bell-Sakyi L."/>
            <person name="Cui X.M."/>
            <person name="Yuan T.T."/>
            <person name="Jiang B.G."/>
            <person name="Yang W.F."/>
            <person name="Lam T.T."/>
            <person name="Chang Q.C."/>
            <person name="Ding S.J."/>
            <person name="Wang X.J."/>
            <person name="Zhu J.G."/>
            <person name="Ruan X.D."/>
            <person name="Zhao L."/>
            <person name="Wei J.T."/>
            <person name="Ye R.Z."/>
            <person name="Que T.C."/>
            <person name="Du C.H."/>
            <person name="Zhou Y.H."/>
            <person name="Cheng J.X."/>
            <person name="Dai P.F."/>
            <person name="Guo W.B."/>
            <person name="Han X.H."/>
            <person name="Huang E.J."/>
            <person name="Li L.F."/>
            <person name="Wei W."/>
            <person name="Gao Y.C."/>
            <person name="Liu J.Z."/>
            <person name="Shao H.Z."/>
            <person name="Wang X."/>
            <person name="Wang C.C."/>
            <person name="Yang T.C."/>
            <person name="Huo Q.B."/>
            <person name="Li W."/>
            <person name="Chen H.Y."/>
            <person name="Chen S.E."/>
            <person name="Zhou L.G."/>
            <person name="Ni X.B."/>
            <person name="Tian J.H."/>
            <person name="Sheng Y."/>
            <person name="Liu T."/>
            <person name="Pan Y.S."/>
            <person name="Xia L.Y."/>
            <person name="Li J."/>
            <person name="Zhao F."/>
            <person name="Cao W.C."/>
        </authorList>
    </citation>
    <scope>NUCLEOTIDE SEQUENCE [LARGE SCALE GENOMIC DNA]</scope>
    <source>
        <strain evidence="1">Iper-2018</strain>
    </source>
</reference>
<sequence length="320" mass="35061">MWAQCFPVGCSLCRSPVQLAEVSWQALQGGVRRPYRALGLGKPWRPGGDEEAMHNEDDSLLRTAARVLEARCLLRELFFPYCDVQLNSGYGYARTARHVEEFPIEGQGHVAWITSSSPVADTVRDAARSPGRHRYQPRKCGTASSLWSGGDSGSDVASLLSESVYFAGESFVSANLVSFVEGATLVYVFAAGNPVPPLGGWRRNGLHLDNHLQLKDRLLLKSRRPRRNGLHPNSHLCLQATTSGATNPTWIPHRYKEPAPTDVRNRAKNRFEHHLDAIILPGFSVVGLDSASEFVISDSANQHPKSVVDVTSLSLVALGV</sequence>
<accession>A0AC60Q868</accession>
<name>A0AC60Q868_IXOPE</name>
<dbReference type="Proteomes" id="UP000805193">
    <property type="component" value="Unassembled WGS sequence"/>
</dbReference>
<comment type="caution">
    <text evidence="1">The sequence shown here is derived from an EMBL/GenBank/DDBJ whole genome shotgun (WGS) entry which is preliminary data.</text>
</comment>
<dbReference type="EMBL" id="JABSTQ010009354">
    <property type="protein sequence ID" value="KAG0430091.1"/>
    <property type="molecule type" value="Genomic_DNA"/>
</dbReference>
<evidence type="ECO:0000313" key="2">
    <source>
        <dbReference type="Proteomes" id="UP000805193"/>
    </source>
</evidence>